<keyword evidence="1" id="KW-0472">Membrane</keyword>
<dbReference type="InParanoid" id="A0A1E7EZ63"/>
<evidence type="ECO:0000256" key="2">
    <source>
        <dbReference type="SAM" id="SignalP"/>
    </source>
</evidence>
<reference evidence="3 4" key="1">
    <citation type="submission" date="2016-09" db="EMBL/GenBank/DDBJ databases">
        <title>Extensive genetic diversity and differential bi-allelic expression allows diatom success in the polar Southern Ocean.</title>
        <authorList>
            <consortium name="DOE Joint Genome Institute"/>
            <person name="Mock T."/>
            <person name="Otillar R.P."/>
            <person name="Strauss J."/>
            <person name="Dupont C."/>
            <person name="Frickenhaus S."/>
            <person name="Maumus F."/>
            <person name="Mcmullan M."/>
            <person name="Sanges R."/>
            <person name="Schmutz J."/>
            <person name="Toseland A."/>
            <person name="Valas R."/>
            <person name="Veluchamy A."/>
            <person name="Ward B.J."/>
            <person name="Allen A."/>
            <person name="Barry K."/>
            <person name="Falciatore A."/>
            <person name="Ferrante M."/>
            <person name="Fortunato A.E."/>
            <person name="Gloeckner G."/>
            <person name="Gruber A."/>
            <person name="Hipkin R."/>
            <person name="Janech M."/>
            <person name="Kroth P."/>
            <person name="Leese F."/>
            <person name="Lindquist E."/>
            <person name="Lyon B.R."/>
            <person name="Martin J."/>
            <person name="Mayer C."/>
            <person name="Parker M."/>
            <person name="Quesneville H."/>
            <person name="Raymond J."/>
            <person name="Uhlig C."/>
            <person name="Valentin K.U."/>
            <person name="Worden A.Z."/>
            <person name="Armbrust E.V."/>
            <person name="Bowler C."/>
            <person name="Green B."/>
            <person name="Moulton V."/>
            <person name="Van Oosterhout C."/>
            <person name="Grigoriev I."/>
        </authorList>
    </citation>
    <scope>NUCLEOTIDE SEQUENCE [LARGE SCALE GENOMIC DNA]</scope>
    <source>
        <strain evidence="3 4">CCMP1102</strain>
    </source>
</reference>
<evidence type="ECO:0000313" key="4">
    <source>
        <dbReference type="Proteomes" id="UP000095751"/>
    </source>
</evidence>
<feature type="signal peptide" evidence="2">
    <location>
        <begin position="1"/>
        <end position="32"/>
    </location>
</feature>
<evidence type="ECO:0000313" key="3">
    <source>
        <dbReference type="EMBL" id="OEU11232.1"/>
    </source>
</evidence>
<keyword evidence="1" id="KW-0812">Transmembrane</keyword>
<dbReference type="AlphaFoldDB" id="A0A1E7EZ63"/>
<proteinExistence type="predicted"/>
<gene>
    <name evidence="3" type="ORF">FRACYDRAFT_246345</name>
</gene>
<name>A0A1E7EZ63_9STRA</name>
<protein>
    <recommendedName>
        <fullName evidence="5">Transmembrane protein</fullName>
    </recommendedName>
</protein>
<keyword evidence="2" id="KW-0732">Signal</keyword>
<keyword evidence="4" id="KW-1185">Reference proteome</keyword>
<keyword evidence="1" id="KW-1133">Transmembrane helix</keyword>
<dbReference type="PROSITE" id="PS51257">
    <property type="entry name" value="PROKAR_LIPOPROTEIN"/>
    <property type="match status" value="1"/>
</dbReference>
<feature type="transmembrane region" description="Helical" evidence="1">
    <location>
        <begin position="188"/>
        <end position="206"/>
    </location>
</feature>
<organism evidence="3 4">
    <name type="scientific">Fragilariopsis cylindrus CCMP1102</name>
    <dbReference type="NCBI Taxonomy" id="635003"/>
    <lineage>
        <taxon>Eukaryota</taxon>
        <taxon>Sar</taxon>
        <taxon>Stramenopiles</taxon>
        <taxon>Ochrophyta</taxon>
        <taxon>Bacillariophyta</taxon>
        <taxon>Bacillariophyceae</taxon>
        <taxon>Bacillariophycidae</taxon>
        <taxon>Bacillariales</taxon>
        <taxon>Bacillariaceae</taxon>
        <taxon>Fragilariopsis</taxon>
    </lineage>
</organism>
<dbReference type="KEGG" id="fcy:FRACYDRAFT_246345"/>
<dbReference type="EMBL" id="KV784369">
    <property type="protein sequence ID" value="OEU11232.1"/>
    <property type="molecule type" value="Genomic_DNA"/>
</dbReference>
<feature type="chain" id="PRO_5009192407" description="Transmembrane protein" evidence="2">
    <location>
        <begin position="33"/>
        <end position="207"/>
    </location>
</feature>
<evidence type="ECO:0008006" key="5">
    <source>
        <dbReference type="Google" id="ProtNLM"/>
    </source>
</evidence>
<accession>A0A1E7EZ63</accession>
<evidence type="ECO:0000256" key="1">
    <source>
        <dbReference type="SAM" id="Phobius"/>
    </source>
</evidence>
<sequence>MVSLRFSSSSLAVLAVSCIALLSTTVVVVVIAQEDEMVSSNNNITSSVVEDGVEEVVGDDFVDIDVTNSTETEEEFDVTETDLEVDIIEEDIIVDDEDVAVGSSNITMAPTGAPTNTFTPTTFEPTTFEPTTLSPSTIVVPAQQQDATPTITLGPKSTPVVAGADSAEPGWTDPVMVISGGASSSSPLIAIVTVSAVAVAVATSMIL</sequence>
<dbReference type="Proteomes" id="UP000095751">
    <property type="component" value="Unassembled WGS sequence"/>
</dbReference>